<evidence type="ECO:0000313" key="2">
    <source>
        <dbReference type="EMBL" id="PBK80115.1"/>
    </source>
</evidence>
<keyword evidence="1" id="KW-0175">Coiled coil</keyword>
<accession>A0A2H3CAL4</accession>
<keyword evidence="3" id="KW-1185">Reference proteome</keyword>
<dbReference type="OMA" id="VHPCKIP"/>
<dbReference type="InParanoid" id="A0A2H3CAL4"/>
<evidence type="ECO:0000313" key="3">
    <source>
        <dbReference type="Proteomes" id="UP000217790"/>
    </source>
</evidence>
<dbReference type="AlphaFoldDB" id="A0A2H3CAL4"/>
<reference evidence="3" key="1">
    <citation type="journal article" date="2017" name="Nat. Ecol. Evol.">
        <title>Genome expansion and lineage-specific genetic innovations in the forest pathogenic fungi Armillaria.</title>
        <authorList>
            <person name="Sipos G."/>
            <person name="Prasanna A.N."/>
            <person name="Walter M.C."/>
            <person name="O'Connor E."/>
            <person name="Balint B."/>
            <person name="Krizsan K."/>
            <person name="Kiss B."/>
            <person name="Hess J."/>
            <person name="Varga T."/>
            <person name="Slot J."/>
            <person name="Riley R."/>
            <person name="Boka B."/>
            <person name="Rigling D."/>
            <person name="Barry K."/>
            <person name="Lee J."/>
            <person name="Mihaltcheva S."/>
            <person name="LaButti K."/>
            <person name="Lipzen A."/>
            <person name="Waldron R."/>
            <person name="Moloney N.M."/>
            <person name="Sperisen C."/>
            <person name="Kredics L."/>
            <person name="Vagvoelgyi C."/>
            <person name="Patrignani A."/>
            <person name="Fitzpatrick D."/>
            <person name="Nagy I."/>
            <person name="Doyle S."/>
            <person name="Anderson J.B."/>
            <person name="Grigoriev I.V."/>
            <person name="Gueldener U."/>
            <person name="Muensterkoetter M."/>
            <person name="Nagy L.G."/>
        </authorList>
    </citation>
    <scope>NUCLEOTIDE SEQUENCE [LARGE SCALE GENOMIC DNA]</scope>
    <source>
        <strain evidence="3">Ar21-2</strain>
    </source>
</reference>
<feature type="coiled-coil region" evidence="1">
    <location>
        <begin position="22"/>
        <end position="63"/>
    </location>
</feature>
<dbReference type="EMBL" id="KZ293752">
    <property type="protein sequence ID" value="PBK80115.1"/>
    <property type="molecule type" value="Genomic_DNA"/>
</dbReference>
<feature type="non-terminal residue" evidence="2">
    <location>
        <position position="153"/>
    </location>
</feature>
<protein>
    <submittedName>
        <fullName evidence="2">Uncharacterized protein</fullName>
    </submittedName>
</protein>
<name>A0A2H3CAL4_ARMGA</name>
<dbReference type="OrthoDB" id="3266451at2759"/>
<dbReference type="Proteomes" id="UP000217790">
    <property type="component" value="Unassembled WGS sequence"/>
</dbReference>
<proteinExistence type="predicted"/>
<sequence>MELLRSGESSLTVDLPLLDDSSQRLERRLSALDSKLSELEAVADRLRAEQRQIQSELDAQRSLIAPVRRIPAEILLHIFELVSKDETCTLNSTNAPWVFGHVCCFWRTVATTSPVLWSTIRTHLDLQVHPCKIPLALQRHLDLSSECPLHLDI</sequence>
<dbReference type="STRING" id="47427.A0A2H3CAL4"/>
<dbReference type="Gene3D" id="1.20.1280.50">
    <property type="match status" value="1"/>
</dbReference>
<organism evidence="2 3">
    <name type="scientific">Armillaria gallica</name>
    <name type="common">Bulbous honey fungus</name>
    <name type="synonym">Armillaria bulbosa</name>
    <dbReference type="NCBI Taxonomy" id="47427"/>
    <lineage>
        <taxon>Eukaryota</taxon>
        <taxon>Fungi</taxon>
        <taxon>Dikarya</taxon>
        <taxon>Basidiomycota</taxon>
        <taxon>Agaricomycotina</taxon>
        <taxon>Agaricomycetes</taxon>
        <taxon>Agaricomycetidae</taxon>
        <taxon>Agaricales</taxon>
        <taxon>Marasmiineae</taxon>
        <taxon>Physalacriaceae</taxon>
        <taxon>Armillaria</taxon>
    </lineage>
</organism>
<gene>
    <name evidence="2" type="ORF">ARMGADRAFT_950022</name>
</gene>
<evidence type="ECO:0000256" key="1">
    <source>
        <dbReference type="SAM" id="Coils"/>
    </source>
</evidence>